<dbReference type="EMBL" id="JAPTGC010000003">
    <property type="protein sequence ID" value="MCZ0862254.1"/>
    <property type="molecule type" value="Genomic_DNA"/>
</dbReference>
<keyword evidence="1" id="KW-1133">Transmembrane helix</keyword>
<dbReference type="RefSeq" id="WP_268922483.1">
    <property type="nucleotide sequence ID" value="NZ_JAPTGC010000003.1"/>
</dbReference>
<reference evidence="2" key="1">
    <citation type="submission" date="2022-12" db="EMBL/GenBank/DDBJ databases">
        <title>Isolation and characterisation of novel Methanocorpusculum spp. from native Australian herbivores indicates the genus is ancestrally host-associated.</title>
        <authorList>
            <person name="Volmer J.G."/>
            <person name="Soo R.M."/>
            <person name="Evans P.N."/>
            <person name="Hoedt E.C."/>
            <person name="Astorga Alsina A.L."/>
            <person name="Woodcroft B.J."/>
            <person name="Tyson G.W."/>
            <person name="Hugenholtz P."/>
            <person name="Morrison M."/>
        </authorList>
    </citation>
    <scope>NUCLEOTIDE SEQUENCE</scope>
    <source>
        <strain evidence="2">CW153</strain>
    </source>
</reference>
<sequence length="85" mass="8191">MAIPTKSILSTFAKSRAGQATITTGAITAGAYAIPTAAAAGLSNLGGGGGGGGLGGSNIIKGIVYLLLITVILVVALPAIRKAIR</sequence>
<keyword evidence="3" id="KW-1185">Reference proteome</keyword>
<organism evidence="2 3">
    <name type="scientific">Methanocorpusculum vombati</name>
    <dbReference type="NCBI Taxonomy" id="3002864"/>
    <lineage>
        <taxon>Archaea</taxon>
        <taxon>Methanobacteriati</taxon>
        <taxon>Methanobacteriota</taxon>
        <taxon>Stenosarchaea group</taxon>
        <taxon>Methanomicrobia</taxon>
        <taxon>Methanomicrobiales</taxon>
        <taxon>Methanocorpusculaceae</taxon>
        <taxon>Methanocorpusculum</taxon>
    </lineage>
</organism>
<feature type="transmembrane region" description="Helical" evidence="1">
    <location>
        <begin position="62"/>
        <end position="80"/>
    </location>
</feature>
<comment type="caution">
    <text evidence="2">The sequence shown here is derived from an EMBL/GenBank/DDBJ whole genome shotgun (WGS) entry which is preliminary data.</text>
</comment>
<keyword evidence="1" id="KW-0812">Transmembrane</keyword>
<evidence type="ECO:0000313" key="2">
    <source>
        <dbReference type="EMBL" id="MCZ0862254.1"/>
    </source>
</evidence>
<evidence type="ECO:0000256" key="1">
    <source>
        <dbReference type="SAM" id="Phobius"/>
    </source>
</evidence>
<evidence type="ECO:0000313" key="3">
    <source>
        <dbReference type="Proteomes" id="UP001141336"/>
    </source>
</evidence>
<dbReference type="Proteomes" id="UP001141336">
    <property type="component" value="Unassembled WGS sequence"/>
</dbReference>
<name>A0ABT4IKI6_9EURY</name>
<gene>
    <name evidence="2" type="ORF">O0S09_03165</name>
</gene>
<accession>A0ABT4IKI6</accession>
<proteinExistence type="predicted"/>
<keyword evidence="1" id="KW-0472">Membrane</keyword>
<feature type="transmembrane region" description="Helical" evidence="1">
    <location>
        <begin position="20"/>
        <end position="42"/>
    </location>
</feature>
<protein>
    <submittedName>
        <fullName evidence="2">Uncharacterized protein</fullName>
    </submittedName>
</protein>